<dbReference type="Proteomes" id="UP000011686">
    <property type="component" value="Chromosome"/>
</dbReference>
<protein>
    <submittedName>
        <fullName evidence="2">SMR/MUTS family protein</fullName>
    </submittedName>
</protein>
<dbReference type="KEGG" id="kct:CDEE_0828"/>
<evidence type="ECO:0000313" key="2">
    <source>
        <dbReference type="EMBL" id="AGF47801.1"/>
    </source>
</evidence>
<name>M1LUM7_9PROT</name>
<dbReference type="InterPro" id="IPR002625">
    <property type="entry name" value="Smr_dom"/>
</dbReference>
<evidence type="ECO:0000259" key="1">
    <source>
        <dbReference type="PROSITE" id="PS50828"/>
    </source>
</evidence>
<dbReference type="RefSeq" id="WP_015238356.1">
    <property type="nucleotide sequence ID" value="NC_020283.1"/>
</dbReference>
<accession>M1LUM7</accession>
<organism evidence="2 3">
    <name type="scientific">Candidatus Kinetoplastidibacterium crithidiae TCC036E</name>
    <dbReference type="NCBI Taxonomy" id="1208918"/>
    <lineage>
        <taxon>Bacteria</taxon>
        <taxon>Pseudomonadati</taxon>
        <taxon>Pseudomonadota</taxon>
        <taxon>Betaproteobacteria</taxon>
        <taxon>Candidatus Kinetoplastidibacterium</taxon>
    </lineage>
</organism>
<dbReference type="PATRIC" id="fig|1208918.3.peg.501"/>
<dbReference type="EMBL" id="CP003804">
    <property type="protein sequence ID" value="AGF47801.1"/>
    <property type="molecule type" value="Genomic_DNA"/>
</dbReference>
<evidence type="ECO:0000313" key="3">
    <source>
        <dbReference type="Proteomes" id="UP000011686"/>
    </source>
</evidence>
<dbReference type="eggNOG" id="COG2840">
    <property type="taxonomic scope" value="Bacteria"/>
</dbReference>
<dbReference type="HOGENOM" id="CLU_055978_1_2_4"/>
<reference evidence="2 3" key="1">
    <citation type="journal article" date="2013" name="Genome Biol. Evol.">
        <title>Genome evolution and phylogenomic analysis of candidatus kinetoplastibacterium, the betaproteobacterial endosymbionts of strigomonas and angomonas.</title>
        <authorList>
            <person name="Alves J.M."/>
            <person name="Serrano M.G."/>
            <person name="Maia da Silva F."/>
            <person name="Voegtly L.J."/>
            <person name="Matveyev A.V."/>
            <person name="Teixeira M.M."/>
            <person name="Camargo E.P."/>
            <person name="Buck G.A."/>
        </authorList>
    </citation>
    <scope>NUCLEOTIDE SEQUENCE [LARGE SCALE GENOMIC DNA]</scope>
    <source>
        <strain evidence="2 3">TCC036E</strain>
    </source>
</reference>
<keyword evidence="3" id="KW-1185">Reference proteome</keyword>
<proteinExistence type="predicted"/>
<dbReference type="STRING" id="1208918.CDEE_0828"/>
<dbReference type="PANTHER" id="PTHR35562">
    <property type="entry name" value="DNA ENDONUCLEASE SMRA-RELATED"/>
    <property type="match status" value="1"/>
</dbReference>
<dbReference type="Pfam" id="PF01713">
    <property type="entry name" value="Smr"/>
    <property type="match status" value="1"/>
</dbReference>
<gene>
    <name evidence="2" type="ORF">CDEE_0828</name>
</gene>
<dbReference type="SUPFAM" id="SSF160443">
    <property type="entry name" value="SMR domain-like"/>
    <property type="match status" value="1"/>
</dbReference>
<dbReference type="AlphaFoldDB" id="M1LUM7"/>
<sequence length="182" mass="20833">MGRIKLLKIEDFKRKYLTENKNSDKHYVTKIKTNRFNSTIKKNSSNYDIIKCDISDELEMSHVLSDDGKSFIRNNSDPNIAKNLKNGKWPIKAILDLHGLKVDSAREILNKFIQECYQKNMRCIKIIHGKGYGSNSNIGPILKQKMPSWLVQIEKVQAFSEASKHEGGTGAVVILIQQRIRS</sequence>
<feature type="domain" description="Smr" evidence="1">
    <location>
        <begin position="95"/>
        <end position="177"/>
    </location>
</feature>
<dbReference type="Gene3D" id="3.30.1370.110">
    <property type="match status" value="1"/>
</dbReference>
<dbReference type="PROSITE" id="PS50828">
    <property type="entry name" value="SMR"/>
    <property type="match status" value="1"/>
</dbReference>
<dbReference type="InterPro" id="IPR036063">
    <property type="entry name" value="Smr_dom_sf"/>
</dbReference>
<dbReference type="PANTHER" id="PTHR35562:SF2">
    <property type="entry name" value="DNA ENDONUCLEASE SMRA-RELATED"/>
    <property type="match status" value="1"/>
</dbReference>
<dbReference type="SMART" id="SM00463">
    <property type="entry name" value="SMR"/>
    <property type="match status" value="1"/>
</dbReference>